<proteinExistence type="predicted"/>
<reference evidence="1" key="1">
    <citation type="journal article" date="2020" name="Stud. Mycol.">
        <title>101 Dothideomycetes genomes: a test case for predicting lifestyles and emergence of pathogens.</title>
        <authorList>
            <person name="Haridas S."/>
            <person name="Albert R."/>
            <person name="Binder M."/>
            <person name="Bloem J."/>
            <person name="Labutti K."/>
            <person name="Salamov A."/>
            <person name="Andreopoulos B."/>
            <person name="Baker S."/>
            <person name="Barry K."/>
            <person name="Bills G."/>
            <person name="Bluhm B."/>
            <person name="Cannon C."/>
            <person name="Castanera R."/>
            <person name="Culley D."/>
            <person name="Daum C."/>
            <person name="Ezra D."/>
            <person name="Gonzalez J."/>
            <person name="Henrissat B."/>
            <person name="Kuo A."/>
            <person name="Liang C."/>
            <person name="Lipzen A."/>
            <person name="Lutzoni F."/>
            <person name="Magnuson J."/>
            <person name="Mondo S."/>
            <person name="Nolan M."/>
            <person name="Ohm R."/>
            <person name="Pangilinan J."/>
            <person name="Park H.-J."/>
            <person name="Ramirez L."/>
            <person name="Alfaro M."/>
            <person name="Sun H."/>
            <person name="Tritt A."/>
            <person name="Yoshinaga Y."/>
            <person name="Zwiers L.-H."/>
            <person name="Turgeon B."/>
            <person name="Goodwin S."/>
            <person name="Spatafora J."/>
            <person name="Crous P."/>
            <person name="Grigoriev I."/>
        </authorList>
    </citation>
    <scope>NUCLEOTIDE SEQUENCE</scope>
    <source>
        <strain evidence="1">CBS 113979</strain>
    </source>
</reference>
<keyword evidence="2" id="KW-1185">Reference proteome</keyword>
<evidence type="ECO:0000313" key="1">
    <source>
        <dbReference type="EMBL" id="KAF1992440.1"/>
    </source>
</evidence>
<dbReference type="EMBL" id="ML977137">
    <property type="protein sequence ID" value="KAF1992440.1"/>
    <property type="molecule type" value="Genomic_DNA"/>
</dbReference>
<organism evidence="1 2">
    <name type="scientific">Aulographum hederae CBS 113979</name>
    <dbReference type="NCBI Taxonomy" id="1176131"/>
    <lineage>
        <taxon>Eukaryota</taxon>
        <taxon>Fungi</taxon>
        <taxon>Dikarya</taxon>
        <taxon>Ascomycota</taxon>
        <taxon>Pezizomycotina</taxon>
        <taxon>Dothideomycetes</taxon>
        <taxon>Pleosporomycetidae</taxon>
        <taxon>Aulographales</taxon>
        <taxon>Aulographaceae</taxon>
    </lineage>
</organism>
<gene>
    <name evidence="1" type="ORF">K402DRAFT_6429</name>
</gene>
<accession>A0A6G1HHD7</accession>
<dbReference type="AlphaFoldDB" id="A0A6G1HHD7"/>
<protein>
    <submittedName>
        <fullName evidence="1">Uncharacterized protein</fullName>
    </submittedName>
</protein>
<dbReference type="Proteomes" id="UP000800041">
    <property type="component" value="Unassembled WGS sequence"/>
</dbReference>
<name>A0A6G1HHD7_9PEZI</name>
<evidence type="ECO:0000313" key="2">
    <source>
        <dbReference type="Proteomes" id="UP000800041"/>
    </source>
</evidence>
<sequence length="237" mass="25676">MEDDEQTFLILSPRFQLAILQTLHTTLSHLLCTDPTLSNPPYTPSPPPCPPDTVSAVPIPSGLDPAPTGTPTRLPRILTPPGTPFLFDPITPIYNPSISPQTFPFTQTFTALTHHLLSLLPSEIPDIVAAVQDLATLSPRSAGENLLSKAEIQDAERFLEGRGWPLGLLGGYLGRGGDVDAQGRLTIERGVRGGDLEMGRGRAGMARSKGKSRERRTEAISLEEVLNGGWMRTRVVR</sequence>